<feature type="region of interest" description="Disordered" evidence="1">
    <location>
        <begin position="1"/>
        <end position="31"/>
    </location>
</feature>
<name>A0AAV9PLL0_9PEZI</name>
<keyword evidence="3" id="KW-1185">Reference proteome</keyword>
<dbReference type="PANTHER" id="PTHR48312:SF1">
    <property type="entry name" value="SULFOTRANSFERASE"/>
    <property type="match status" value="1"/>
</dbReference>
<evidence type="ECO:0008006" key="4">
    <source>
        <dbReference type="Google" id="ProtNLM"/>
    </source>
</evidence>
<accession>A0AAV9PLL0</accession>
<organism evidence="2 3">
    <name type="scientific">Saxophila tyrrhenica</name>
    <dbReference type="NCBI Taxonomy" id="1690608"/>
    <lineage>
        <taxon>Eukaryota</taxon>
        <taxon>Fungi</taxon>
        <taxon>Dikarya</taxon>
        <taxon>Ascomycota</taxon>
        <taxon>Pezizomycotina</taxon>
        <taxon>Dothideomycetes</taxon>
        <taxon>Dothideomycetidae</taxon>
        <taxon>Mycosphaerellales</taxon>
        <taxon>Extremaceae</taxon>
        <taxon>Saxophila</taxon>
    </lineage>
</organism>
<dbReference type="Proteomes" id="UP001337655">
    <property type="component" value="Unassembled WGS sequence"/>
</dbReference>
<sequence>MAQEEMAPASAEQCDLKSKLSTEDEKPQQDAEPLRVLAFDTQSTCAQLFSKQLSSYLKLGQIHHPYVLAATLGPERIHRDIGSEHTRQLWHGRAEGANWKTRSTTYQVATNDLLRKADKIEQKGQTVFITEYAPFIINHDIMASVLSSQETIVSRLQNPTTIPDDLLKLFTPIIFISHPALIIPAWFRLAKAEYGVHPVDGADFTVWTSLRWSRMLFDYLRNTDHLKRQDSIGSKRSSGRWEPGYVATRPFVIDSDDVANNTHAMVAATCRLLGLDYKEVGTSWLKYFERAASTVIRRAMPAGMMTNFSERILGSQPTAISLDAETAKWRAEFGADAAGMLRRKVDQEMVHYKYLQNFKVRVLPSLTTAALVQNITGVPGRRNSAVWPSEGGEWEEFGAQHPLRIIQSAIERPISPRRESDWR</sequence>
<feature type="compositionally biased region" description="Basic and acidic residues" evidence="1">
    <location>
        <begin position="14"/>
        <end position="31"/>
    </location>
</feature>
<proteinExistence type="predicted"/>
<protein>
    <recommendedName>
        <fullName evidence="4">Glycosyltransferase</fullName>
    </recommendedName>
</protein>
<evidence type="ECO:0000313" key="2">
    <source>
        <dbReference type="EMBL" id="KAK5173595.1"/>
    </source>
</evidence>
<evidence type="ECO:0000256" key="1">
    <source>
        <dbReference type="SAM" id="MobiDB-lite"/>
    </source>
</evidence>
<gene>
    <name evidence="2" type="ORF">LTR77_002276</name>
</gene>
<dbReference type="PANTHER" id="PTHR48312">
    <property type="match status" value="1"/>
</dbReference>
<dbReference type="AlphaFoldDB" id="A0AAV9PLL0"/>
<evidence type="ECO:0000313" key="3">
    <source>
        <dbReference type="Proteomes" id="UP001337655"/>
    </source>
</evidence>
<dbReference type="GeneID" id="89923623"/>
<dbReference type="RefSeq" id="XP_064662290.1">
    <property type="nucleotide sequence ID" value="XM_064799535.1"/>
</dbReference>
<dbReference type="EMBL" id="JAVRRT010000003">
    <property type="protein sequence ID" value="KAK5173595.1"/>
    <property type="molecule type" value="Genomic_DNA"/>
</dbReference>
<comment type="caution">
    <text evidence="2">The sequence shown here is derived from an EMBL/GenBank/DDBJ whole genome shotgun (WGS) entry which is preliminary data.</text>
</comment>
<reference evidence="2 3" key="1">
    <citation type="submission" date="2023-08" db="EMBL/GenBank/DDBJ databases">
        <title>Black Yeasts Isolated from many extreme environments.</title>
        <authorList>
            <person name="Coleine C."/>
            <person name="Stajich J.E."/>
            <person name="Selbmann L."/>
        </authorList>
    </citation>
    <scope>NUCLEOTIDE SEQUENCE [LARGE SCALE GENOMIC DNA]</scope>
    <source>
        <strain evidence="2 3">CCFEE 5935</strain>
    </source>
</reference>